<keyword evidence="3 5" id="KW-1133">Transmembrane helix</keyword>
<reference evidence="10" key="1">
    <citation type="journal article" date="2019" name="Int. J. Syst. Evol. Microbiol.">
        <title>The Global Catalogue of Microorganisms (GCM) 10K type strain sequencing project: providing services to taxonomists for standard genome sequencing and annotation.</title>
        <authorList>
            <consortium name="The Broad Institute Genomics Platform"/>
            <consortium name="The Broad Institute Genome Sequencing Center for Infectious Disease"/>
            <person name="Wu L."/>
            <person name="Ma J."/>
        </authorList>
    </citation>
    <scope>NUCLEOTIDE SEQUENCE [LARGE SCALE GENOMIC DNA]</scope>
    <source>
        <strain evidence="10">KCTC 3950</strain>
    </source>
</reference>
<dbReference type="Gene3D" id="2.40.50.140">
    <property type="entry name" value="Nucleic acid-binding proteins"/>
    <property type="match status" value="1"/>
</dbReference>
<dbReference type="Proteomes" id="UP001597541">
    <property type="component" value="Unassembled WGS sequence"/>
</dbReference>
<evidence type="ECO:0000259" key="7">
    <source>
        <dbReference type="Pfam" id="PF01957"/>
    </source>
</evidence>
<evidence type="ECO:0000256" key="6">
    <source>
        <dbReference type="SAM" id="SignalP"/>
    </source>
</evidence>
<dbReference type="InterPro" id="IPR052165">
    <property type="entry name" value="Membrane_assoc_protease"/>
</dbReference>
<keyword evidence="10" id="KW-1185">Reference proteome</keyword>
<proteinExistence type="predicted"/>
<comment type="caution">
    <text evidence="9">The sequence shown here is derived from an EMBL/GenBank/DDBJ whole genome shotgun (WGS) entry which is preliminary data.</text>
</comment>
<feature type="domain" description="NfeD integral membrane" evidence="8">
    <location>
        <begin position="79"/>
        <end position="192"/>
    </location>
</feature>
<accession>A0ABW5PC33</accession>
<keyword evidence="2 5" id="KW-0812">Transmembrane</keyword>
<sequence length="281" mass="29521">MKTRQWKALATGRGSLLAVLLFLALCFLPMAAAAESPKADTADDRNVSAAWLSASGTDSKEAEQSLAEKVAAWVTHPAVMTLLFVIGLAGIAIELLVPGFGYPGILGTASFALYFFGHYIAGFAGVEEVVLFIAGIVLLASEIFVPSFGILGILGIVSLISGVVLAAQDSGNAAVSLGIAAVIALIITAVFVRYFRHRGVWHKFILKDELKTSEGYVPAAAKTGLLHQTGTSLTPLRPAGTIQVGGQRVDVVTEGEFIAAGKPVRIMKIEGSRVVVRETDK</sequence>
<dbReference type="RefSeq" id="WP_377602522.1">
    <property type="nucleotide sequence ID" value="NZ_JBHUME010000007.1"/>
</dbReference>
<dbReference type="PANTHER" id="PTHR33507">
    <property type="entry name" value="INNER MEMBRANE PROTEIN YBBJ"/>
    <property type="match status" value="1"/>
</dbReference>
<feature type="transmembrane region" description="Helical" evidence="5">
    <location>
        <begin position="148"/>
        <end position="167"/>
    </location>
</feature>
<feature type="signal peptide" evidence="6">
    <location>
        <begin position="1"/>
        <end position="34"/>
    </location>
</feature>
<dbReference type="InterPro" id="IPR012340">
    <property type="entry name" value="NA-bd_OB-fold"/>
</dbReference>
<evidence type="ECO:0000256" key="4">
    <source>
        <dbReference type="ARBA" id="ARBA00023136"/>
    </source>
</evidence>
<evidence type="ECO:0000259" key="8">
    <source>
        <dbReference type="Pfam" id="PF24961"/>
    </source>
</evidence>
<evidence type="ECO:0000256" key="5">
    <source>
        <dbReference type="SAM" id="Phobius"/>
    </source>
</evidence>
<dbReference type="InterPro" id="IPR002810">
    <property type="entry name" value="NfeD-like_C"/>
</dbReference>
<gene>
    <name evidence="9" type="ORF">ACFSUF_09950</name>
</gene>
<organism evidence="9 10">
    <name type="scientific">Paenibacillus gansuensis</name>
    <dbReference type="NCBI Taxonomy" id="306542"/>
    <lineage>
        <taxon>Bacteria</taxon>
        <taxon>Bacillati</taxon>
        <taxon>Bacillota</taxon>
        <taxon>Bacilli</taxon>
        <taxon>Bacillales</taxon>
        <taxon>Paenibacillaceae</taxon>
        <taxon>Paenibacillus</taxon>
    </lineage>
</organism>
<feature type="chain" id="PRO_5047266682" evidence="6">
    <location>
        <begin position="35"/>
        <end position="281"/>
    </location>
</feature>
<evidence type="ECO:0000256" key="3">
    <source>
        <dbReference type="ARBA" id="ARBA00022989"/>
    </source>
</evidence>
<comment type="subcellular location">
    <subcellularLocation>
        <location evidence="1">Membrane</location>
        <topology evidence="1">Multi-pass membrane protein</topology>
    </subcellularLocation>
</comment>
<dbReference type="InterPro" id="IPR056739">
    <property type="entry name" value="NfeD_membrane"/>
</dbReference>
<protein>
    <submittedName>
        <fullName evidence="9">Nodulation protein NfeD</fullName>
    </submittedName>
</protein>
<evidence type="ECO:0000256" key="1">
    <source>
        <dbReference type="ARBA" id="ARBA00004141"/>
    </source>
</evidence>
<feature type="transmembrane region" description="Helical" evidence="5">
    <location>
        <begin position="173"/>
        <end position="195"/>
    </location>
</feature>
<evidence type="ECO:0000256" key="2">
    <source>
        <dbReference type="ARBA" id="ARBA00022692"/>
    </source>
</evidence>
<evidence type="ECO:0000313" key="9">
    <source>
        <dbReference type="EMBL" id="MFD2612743.1"/>
    </source>
</evidence>
<evidence type="ECO:0000313" key="10">
    <source>
        <dbReference type="Proteomes" id="UP001597541"/>
    </source>
</evidence>
<keyword evidence="6" id="KW-0732">Signal</keyword>
<dbReference type="PANTHER" id="PTHR33507:SF3">
    <property type="entry name" value="INNER MEMBRANE PROTEIN YBBJ"/>
    <property type="match status" value="1"/>
</dbReference>
<feature type="transmembrane region" description="Helical" evidence="5">
    <location>
        <begin position="123"/>
        <end position="141"/>
    </location>
</feature>
<feature type="transmembrane region" description="Helical" evidence="5">
    <location>
        <begin position="70"/>
        <end position="93"/>
    </location>
</feature>
<dbReference type="Pfam" id="PF24961">
    <property type="entry name" value="NfeD_membrane"/>
    <property type="match status" value="1"/>
</dbReference>
<dbReference type="Pfam" id="PF01957">
    <property type="entry name" value="NfeD"/>
    <property type="match status" value="1"/>
</dbReference>
<feature type="domain" description="NfeD-like C-terminal" evidence="7">
    <location>
        <begin position="224"/>
        <end position="277"/>
    </location>
</feature>
<dbReference type="EMBL" id="JBHUME010000007">
    <property type="protein sequence ID" value="MFD2612743.1"/>
    <property type="molecule type" value="Genomic_DNA"/>
</dbReference>
<name>A0ABW5PC33_9BACL</name>
<keyword evidence="4 5" id="KW-0472">Membrane</keyword>